<evidence type="ECO:0000313" key="3">
    <source>
        <dbReference type="Proteomes" id="UP001597097"/>
    </source>
</evidence>
<accession>A0ABW4GQH3</accession>
<dbReference type="RefSeq" id="WP_219532295.1">
    <property type="nucleotide sequence ID" value="NZ_JAHKRM010000013.1"/>
</dbReference>
<dbReference type="Proteomes" id="UP001597097">
    <property type="component" value="Unassembled WGS sequence"/>
</dbReference>
<dbReference type="NCBIfam" id="NF041646">
    <property type="entry name" value="VC0807_fam"/>
    <property type="match status" value="1"/>
</dbReference>
<keyword evidence="1" id="KW-1133">Transmembrane helix</keyword>
<feature type="transmembrane region" description="Helical" evidence="1">
    <location>
        <begin position="20"/>
        <end position="38"/>
    </location>
</feature>
<proteinExistence type="predicted"/>
<evidence type="ECO:0000256" key="1">
    <source>
        <dbReference type="SAM" id="Phobius"/>
    </source>
</evidence>
<organism evidence="2 3">
    <name type="scientific">Nonomuraea guangzhouensis</name>
    <dbReference type="NCBI Taxonomy" id="1291555"/>
    <lineage>
        <taxon>Bacteria</taxon>
        <taxon>Bacillati</taxon>
        <taxon>Actinomycetota</taxon>
        <taxon>Actinomycetes</taxon>
        <taxon>Streptosporangiales</taxon>
        <taxon>Streptosporangiaceae</taxon>
        <taxon>Nonomuraea</taxon>
    </lineage>
</organism>
<sequence>MSPLSPDQAPPPRPDPRKLIRSLLPALLIDAVIPYAIYVVGHNVLGWSLITSLAVAAVAPLARFVVRLAQARRVDGLAVLVLLILVFGIGAALITGRPGIAVAREAVFSGGFGLILLGSVIVRRPLIFEFMRKSGGTPESEAFFARRWRAPSFRRAVYIMTAFWAVGLMIEATCRVVYVVTLPPDLAFTRATATLVAILAVLAVGSGIYMRRIRRGLRSDGRG</sequence>
<feature type="transmembrane region" description="Helical" evidence="1">
    <location>
        <begin position="156"/>
        <end position="181"/>
    </location>
</feature>
<feature type="transmembrane region" description="Helical" evidence="1">
    <location>
        <begin position="106"/>
        <end position="123"/>
    </location>
</feature>
<reference evidence="3" key="1">
    <citation type="journal article" date="2019" name="Int. J. Syst. Evol. Microbiol.">
        <title>The Global Catalogue of Microorganisms (GCM) 10K type strain sequencing project: providing services to taxonomists for standard genome sequencing and annotation.</title>
        <authorList>
            <consortium name="The Broad Institute Genomics Platform"/>
            <consortium name="The Broad Institute Genome Sequencing Center for Infectious Disease"/>
            <person name="Wu L."/>
            <person name="Ma J."/>
        </authorList>
    </citation>
    <scope>NUCLEOTIDE SEQUENCE [LARGE SCALE GENOMIC DNA]</scope>
    <source>
        <strain evidence="3">CGMCC 1.15399</strain>
    </source>
</reference>
<keyword evidence="1" id="KW-0812">Transmembrane</keyword>
<feature type="transmembrane region" description="Helical" evidence="1">
    <location>
        <begin position="44"/>
        <end position="65"/>
    </location>
</feature>
<evidence type="ECO:0000313" key="2">
    <source>
        <dbReference type="EMBL" id="MFD1545105.1"/>
    </source>
</evidence>
<protein>
    <submittedName>
        <fullName evidence="2">VC0807 family protein</fullName>
    </submittedName>
</protein>
<dbReference type="EMBL" id="JBHUCM010000047">
    <property type="protein sequence ID" value="MFD1545105.1"/>
    <property type="molecule type" value="Genomic_DNA"/>
</dbReference>
<feature type="transmembrane region" description="Helical" evidence="1">
    <location>
        <begin position="77"/>
        <end position="94"/>
    </location>
</feature>
<gene>
    <name evidence="2" type="ORF">ACFSJ0_49260</name>
</gene>
<keyword evidence="3" id="KW-1185">Reference proteome</keyword>
<name>A0ABW4GQH3_9ACTN</name>
<comment type="caution">
    <text evidence="2">The sequence shown here is derived from an EMBL/GenBank/DDBJ whole genome shotgun (WGS) entry which is preliminary data.</text>
</comment>
<feature type="transmembrane region" description="Helical" evidence="1">
    <location>
        <begin position="187"/>
        <end position="209"/>
    </location>
</feature>
<keyword evidence="1" id="KW-0472">Membrane</keyword>